<dbReference type="InterPro" id="IPR009560">
    <property type="entry name" value="DUF1176"/>
</dbReference>
<dbReference type="Pfam" id="PF06674">
    <property type="entry name" value="DUF1176"/>
    <property type="match status" value="1"/>
</dbReference>
<accession>A0A162KHZ9</accession>
<gene>
    <name evidence="1" type="ORF">AUP44_09225</name>
</gene>
<evidence type="ECO:0008006" key="3">
    <source>
        <dbReference type="Google" id="ProtNLM"/>
    </source>
</evidence>
<reference evidence="1 2" key="1">
    <citation type="submission" date="2015-12" db="EMBL/GenBank/DDBJ databases">
        <title>Genome sequence of Tistrella mobilis MCCC 1A02139.</title>
        <authorList>
            <person name="Lu L."/>
            <person name="Lai Q."/>
            <person name="Shao Z."/>
            <person name="Qian P."/>
        </authorList>
    </citation>
    <scope>NUCLEOTIDE SEQUENCE [LARGE SCALE GENOMIC DNA]</scope>
    <source>
        <strain evidence="1 2">MCCC 1A02139</strain>
    </source>
</reference>
<dbReference type="AlphaFoldDB" id="A0A162KHZ9"/>
<dbReference type="OrthoDB" id="330924at2"/>
<organism evidence="1 2">
    <name type="scientific">Tistrella mobilis</name>
    <dbReference type="NCBI Taxonomy" id="171437"/>
    <lineage>
        <taxon>Bacteria</taxon>
        <taxon>Pseudomonadati</taxon>
        <taxon>Pseudomonadota</taxon>
        <taxon>Alphaproteobacteria</taxon>
        <taxon>Geminicoccales</taxon>
        <taxon>Geminicoccaceae</taxon>
        <taxon>Tistrella</taxon>
    </lineage>
</organism>
<name>A0A162KHZ9_9PROT</name>
<protein>
    <recommendedName>
        <fullName evidence="3">DUF1176 domain-containing protein</fullName>
    </recommendedName>
</protein>
<evidence type="ECO:0000313" key="2">
    <source>
        <dbReference type="Proteomes" id="UP000075787"/>
    </source>
</evidence>
<comment type="caution">
    <text evidence="1">The sequence shown here is derived from an EMBL/GenBank/DDBJ whole genome shotgun (WGS) entry which is preliminary data.</text>
</comment>
<dbReference type="Proteomes" id="UP000075787">
    <property type="component" value="Unassembled WGS sequence"/>
</dbReference>
<evidence type="ECO:0000313" key="1">
    <source>
        <dbReference type="EMBL" id="KYO51329.1"/>
    </source>
</evidence>
<dbReference type="EMBL" id="LPZR01000175">
    <property type="protein sequence ID" value="KYO51329.1"/>
    <property type="molecule type" value="Genomic_DNA"/>
</dbReference>
<sequence length="387" mass="40286">MPIPQPADTEHVMIRRRLPGAAPGPVRPAPDLTRLVFTWAALAGALSLSPSVSEAAADRSFKDWWVACDNLRSCSAYGPEMAPADDHYGAWLRLGREGAATAPLTARIGMILVDQTVDGAATLKVGGDAGPAVATAPARIEGGVVLADLPAEALPALLDQLRHADTLPVTLSGGAVATPVKAGISLSGSAAAMLFLDDAQGRVGTVTAAWKPGPKPAEAVPPVPDLPVIRAAPASRKPVPAARPAILSHKSDDGDCDPAVSDQFDPIIERLDDTHVLYGQACFSGAYNVAYDFFVAADGAEPVPAVFDAPDGLMDAAELINPGYDPATRTLSTFAKGRGIGDCGVGARWVWDGARFRLAGMEMMGICQGIAWDDWPVVYRAKVEGVD</sequence>
<proteinExistence type="predicted"/>